<proteinExistence type="predicted"/>
<dbReference type="STRING" id="504800.SAMN04488085_11516"/>
<feature type="region of interest" description="Disordered" evidence="1">
    <location>
        <begin position="1"/>
        <end position="32"/>
    </location>
</feature>
<evidence type="ECO:0000256" key="1">
    <source>
        <dbReference type="SAM" id="MobiDB-lite"/>
    </source>
</evidence>
<dbReference type="Pfam" id="PF20060">
    <property type="entry name" value="DUF6459"/>
    <property type="match status" value="1"/>
</dbReference>
<dbReference type="Proteomes" id="UP000199152">
    <property type="component" value="Unassembled WGS sequence"/>
</dbReference>
<dbReference type="InterPro" id="IPR045596">
    <property type="entry name" value="DUF6459"/>
</dbReference>
<accession>A0A1I4JIP8</accession>
<evidence type="ECO:0000313" key="3">
    <source>
        <dbReference type="Proteomes" id="UP000199152"/>
    </source>
</evidence>
<sequence>MTVRLTPARTTDPEPPMTAPSSPAPTTEPGRLTAATLRLVVVPTPQPPLEEEPLLRLVVPGVPVPRPPHRPGPRPRSEDADDGFPAGFGPTWSVRADLPDPQTAGRRLLTLTLEALAGRRPLLQVQPLTSTGVYAALTSGRRPPWCAGGTAPVLVGPVHVCEPVDGVAEVSAVARRSGRAHAVAARLEGIDGRWRCTALQIG</sequence>
<protein>
    <submittedName>
        <fullName evidence="2">Uncharacterized protein</fullName>
    </submittedName>
</protein>
<keyword evidence="3" id="KW-1185">Reference proteome</keyword>
<dbReference type="InParanoid" id="A0A1I4JIP8"/>
<dbReference type="AlphaFoldDB" id="A0A1I4JIP8"/>
<dbReference type="EMBL" id="FOSW01000015">
    <property type="protein sequence ID" value="SFL66468.1"/>
    <property type="molecule type" value="Genomic_DNA"/>
</dbReference>
<feature type="region of interest" description="Disordered" evidence="1">
    <location>
        <begin position="62"/>
        <end position="86"/>
    </location>
</feature>
<gene>
    <name evidence="2" type="ORF">SAMN04488085_11516</name>
</gene>
<name>A0A1I4JIP8_9ACTN</name>
<evidence type="ECO:0000313" key="2">
    <source>
        <dbReference type="EMBL" id="SFL66468.1"/>
    </source>
</evidence>
<reference evidence="2 3" key="1">
    <citation type="submission" date="2016-10" db="EMBL/GenBank/DDBJ databases">
        <authorList>
            <person name="de Groot N.N."/>
        </authorList>
    </citation>
    <scope>NUCLEOTIDE SEQUENCE [LARGE SCALE GENOMIC DNA]</scope>
    <source>
        <strain evidence="2 3">DSM 45317</strain>
    </source>
</reference>
<organism evidence="2 3">
    <name type="scientific">Geodermatophilus ruber</name>
    <dbReference type="NCBI Taxonomy" id="504800"/>
    <lineage>
        <taxon>Bacteria</taxon>
        <taxon>Bacillati</taxon>
        <taxon>Actinomycetota</taxon>
        <taxon>Actinomycetes</taxon>
        <taxon>Geodermatophilales</taxon>
        <taxon>Geodermatophilaceae</taxon>
        <taxon>Geodermatophilus</taxon>
    </lineage>
</organism>
<feature type="compositionally biased region" description="Low complexity" evidence="1">
    <location>
        <begin position="19"/>
        <end position="29"/>
    </location>
</feature>